<feature type="compositionally biased region" description="Basic and acidic residues" evidence="1">
    <location>
        <begin position="54"/>
        <end position="73"/>
    </location>
</feature>
<evidence type="ECO:0000313" key="3">
    <source>
        <dbReference type="EMBL" id="ANZ73514.1"/>
    </source>
</evidence>
<dbReference type="PANTHER" id="PTHR12419:SF10">
    <property type="entry name" value="DEUBIQUITINASE OTUD6B"/>
    <property type="match status" value="1"/>
</dbReference>
<dbReference type="SUPFAM" id="SSF54001">
    <property type="entry name" value="Cysteine proteinases"/>
    <property type="match status" value="1"/>
</dbReference>
<dbReference type="OrthoDB" id="415023at2759"/>
<dbReference type="Gene3D" id="3.90.70.80">
    <property type="match status" value="1"/>
</dbReference>
<accession>A0A1B2J692</accession>
<dbReference type="InterPro" id="IPR050704">
    <property type="entry name" value="Peptidase_C85-like"/>
</dbReference>
<feature type="compositionally biased region" description="Acidic residues" evidence="1">
    <location>
        <begin position="306"/>
        <end position="320"/>
    </location>
</feature>
<sequence>MSTEEIIARHRKEKRDQVALITKMKKQGTKSTKKEIMKQCSLLEEELQARHKKELSEFKAENSADRGSKPADDEKNDAEAFSPERLLSMMSLEQEGTPSKSQGDLGVPKRKRNRQKDRLARREAAIREMQAAAAEEANLQTNFKEMELSNITQLCQVAHLEPYDIRPDGHCLFASIKDQLEQRHGIENISIQDLRSLAAGHIKDDPDTYTPFLFDEDTMKVRDINDYAHELQTTAMWGGDMEILALSKELDCPISVMISGRPTHLVNASGSKQELKLVYYRHAYGLGEHYNSLRDKSERKESCIVEQEEEEIVDDEESSS</sequence>
<reference evidence="3 4" key="1">
    <citation type="submission" date="2016-02" db="EMBL/GenBank/DDBJ databases">
        <title>Comparative genomic and transcriptomic foundation for Pichia pastoris.</title>
        <authorList>
            <person name="Love K.R."/>
            <person name="Shah K.A."/>
            <person name="Whittaker C.A."/>
            <person name="Wu J."/>
            <person name="Bartlett M.C."/>
            <person name="Ma D."/>
            <person name="Leeson R.L."/>
            <person name="Priest M."/>
            <person name="Young S.K."/>
            <person name="Love J.C."/>
        </authorList>
    </citation>
    <scope>NUCLEOTIDE SEQUENCE [LARGE SCALE GENOMIC DNA]</scope>
    <source>
        <strain evidence="3 4">ATCC 28485</strain>
    </source>
</reference>
<proteinExistence type="predicted"/>
<dbReference type="GO" id="GO:0016579">
    <property type="term" value="P:protein deubiquitination"/>
    <property type="evidence" value="ECO:0007669"/>
    <property type="project" value="TreeGrafter"/>
</dbReference>
<protein>
    <submittedName>
        <fullName evidence="3">BA75_01020T0</fullName>
    </submittedName>
</protein>
<feature type="region of interest" description="Disordered" evidence="1">
    <location>
        <begin position="50"/>
        <end position="78"/>
    </location>
</feature>
<dbReference type="GO" id="GO:0004843">
    <property type="term" value="F:cysteine-type deubiquitinase activity"/>
    <property type="evidence" value="ECO:0007669"/>
    <property type="project" value="TreeGrafter"/>
</dbReference>
<feature type="region of interest" description="Disordered" evidence="1">
    <location>
        <begin position="297"/>
        <end position="320"/>
    </location>
</feature>
<dbReference type="InterPro" id="IPR049771">
    <property type="entry name" value="OTU2-like_OTU"/>
</dbReference>
<evidence type="ECO:0000259" key="2">
    <source>
        <dbReference type="PROSITE" id="PS50802"/>
    </source>
</evidence>
<gene>
    <name evidence="3" type="primary">OTU2</name>
    <name evidence="3" type="ORF">ATY40_BA7501020</name>
</gene>
<feature type="domain" description="OTU" evidence="2">
    <location>
        <begin position="160"/>
        <end position="296"/>
    </location>
</feature>
<dbReference type="Proteomes" id="UP000094565">
    <property type="component" value="Chromosome 1"/>
</dbReference>
<dbReference type="PANTHER" id="PTHR12419">
    <property type="entry name" value="OTU DOMAIN CONTAINING PROTEIN"/>
    <property type="match status" value="1"/>
</dbReference>
<name>A0A1B2J692_PICPA</name>
<evidence type="ECO:0000313" key="4">
    <source>
        <dbReference type="Proteomes" id="UP000094565"/>
    </source>
</evidence>
<dbReference type="InterPro" id="IPR038765">
    <property type="entry name" value="Papain-like_cys_pep_sf"/>
</dbReference>
<dbReference type="EMBL" id="CP014584">
    <property type="protein sequence ID" value="ANZ73514.1"/>
    <property type="molecule type" value="Genomic_DNA"/>
</dbReference>
<dbReference type="Pfam" id="PF02338">
    <property type="entry name" value="OTU"/>
    <property type="match status" value="1"/>
</dbReference>
<dbReference type="PROSITE" id="PS50802">
    <property type="entry name" value="OTU"/>
    <property type="match status" value="1"/>
</dbReference>
<evidence type="ECO:0000256" key="1">
    <source>
        <dbReference type="SAM" id="MobiDB-lite"/>
    </source>
</evidence>
<dbReference type="AlphaFoldDB" id="A0A1B2J692"/>
<organism evidence="3 4">
    <name type="scientific">Komagataella pastoris</name>
    <name type="common">Yeast</name>
    <name type="synonym">Pichia pastoris</name>
    <dbReference type="NCBI Taxonomy" id="4922"/>
    <lineage>
        <taxon>Eukaryota</taxon>
        <taxon>Fungi</taxon>
        <taxon>Dikarya</taxon>
        <taxon>Ascomycota</taxon>
        <taxon>Saccharomycotina</taxon>
        <taxon>Pichiomycetes</taxon>
        <taxon>Pichiales</taxon>
        <taxon>Pichiaceae</taxon>
        <taxon>Komagataella</taxon>
    </lineage>
</organism>
<dbReference type="InterPro" id="IPR003323">
    <property type="entry name" value="OTU_dom"/>
</dbReference>
<keyword evidence="4" id="KW-1185">Reference proteome</keyword>
<dbReference type="CDD" id="cd22762">
    <property type="entry name" value="OTU_fungi_OTU2-like"/>
    <property type="match status" value="1"/>
</dbReference>
<feature type="region of interest" description="Disordered" evidence="1">
    <location>
        <begin position="93"/>
        <end position="120"/>
    </location>
</feature>